<dbReference type="AlphaFoldDB" id="A0A2G9TLG3"/>
<feature type="domain" description="SSD" evidence="3">
    <location>
        <begin position="38"/>
        <end position="88"/>
    </location>
</feature>
<feature type="non-terminal residue" evidence="4">
    <location>
        <position position="1"/>
    </location>
</feature>
<keyword evidence="2" id="KW-0812">Transmembrane</keyword>
<evidence type="ECO:0000313" key="4">
    <source>
        <dbReference type="EMBL" id="PIO58718.1"/>
    </source>
</evidence>
<feature type="transmembrane region" description="Helical" evidence="2">
    <location>
        <begin position="24"/>
        <end position="51"/>
    </location>
</feature>
<evidence type="ECO:0000256" key="2">
    <source>
        <dbReference type="SAM" id="Phobius"/>
    </source>
</evidence>
<keyword evidence="5" id="KW-1185">Reference proteome</keyword>
<evidence type="ECO:0000256" key="1">
    <source>
        <dbReference type="ARBA" id="ARBA00005585"/>
    </source>
</evidence>
<keyword evidence="2" id="KW-0472">Membrane</keyword>
<proteinExistence type="inferred from homology"/>
<dbReference type="PANTHER" id="PTHR10796:SF104">
    <property type="entry name" value="SSD DOMAIN-CONTAINING PROTEIN"/>
    <property type="match status" value="1"/>
</dbReference>
<gene>
    <name evidence="4" type="ORF">TELCIR_19842</name>
</gene>
<keyword evidence="2" id="KW-1133">Transmembrane helix</keyword>
<dbReference type="GO" id="GO:0006897">
    <property type="term" value="P:endocytosis"/>
    <property type="evidence" value="ECO:0007669"/>
    <property type="project" value="TreeGrafter"/>
</dbReference>
<feature type="non-terminal residue" evidence="4">
    <location>
        <position position="109"/>
    </location>
</feature>
<feature type="transmembrane region" description="Helical" evidence="2">
    <location>
        <begin position="63"/>
        <end position="88"/>
    </location>
</feature>
<dbReference type="InterPro" id="IPR051697">
    <property type="entry name" value="Patched_domain-protein"/>
</dbReference>
<accession>A0A2G9TLG3</accession>
<name>A0A2G9TLG3_TELCI</name>
<evidence type="ECO:0000259" key="3">
    <source>
        <dbReference type="PROSITE" id="PS50156"/>
    </source>
</evidence>
<dbReference type="InterPro" id="IPR000731">
    <property type="entry name" value="SSD"/>
</dbReference>
<dbReference type="OrthoDB" id="6510177at2759"/>
<organism evidence="4 5">
    <name type="scientific">Teladorsagia circumcincta</name>
    <name type="common">Brown stomach worm</name>
    <name type="synonym">Ostertagia circumcincta</name>
    <dbReference type="NCBI Taxonomy" id="45464"/>
    <lineage>
        <taxon>Eukaryota</taxon>
        <taxon>Metazoa</taxon>
        <taxon>Ecdysozoa</taxon>
        <taxon>Nematoda</taxon>
        <taxon>Chromadorea</taxon>
        <taxon>Rhabditida</taxon>
        <taxon>Rhabditina</taxon>
        <taxon>Rhabditomorpha</taxon>
        <taxon>Strongyloidea</taxon>
        <taxon>Trichostrongylidae</taxon>
        <taxon>Teladorsagia</taxon>
    </lineage>
</organism>
<comment type="similarity">
    <text evidence="1">Belongs to the patched family.</text>
</comment>
<dbReference type="PANTHER" id="PTHR10796">
    <property type="entry name" value="PATCHED-RELATED"/>
    <property type="match status" value="1"/>
</dbReference>
<reference evidence="4 5" key="1">
    <citation type="submission" date="2015-09" db="EMBL/GenBank/DDBJ databases">
        <title>Draft genome of the parasitic nematode Teladorsagia circumcincta isolate WARC Sus (inbred).</title>
        <authorList>
            <person name="Mitreva M."/>
        </authorList>
    </citation>
    <scope>NUCLEOTIDE SEQUENCE [LARGE SCALE GENOMIC DNA]</scope>
    <source>
        <strain evidence="4 5">S</strain>
    </source>
</reference>
<dbReference type="Proteomes" id="UP000230423">
    <property type="component" value="Unassembled WGS sequence"/>
</dbReference>
<dbReference type="InterPro" id="IPR053958">
    <property type="entry name" value="HMGCR/SNAP/NPC1-like_SSD"/>
</dbReference>
<protein>
    <recommendedName>
        <fullName evidence="3">SSD domain-containing protein</fullName>
    </recommendedName>
</protein>
<sequence>CEVTGDSFVSAEVRRMGVETAPMITMSVIAMIFFVVIFSLSSITNAMAFFIGMTSQTPAVRSFSLYSAIAISICFFYQLIMFCAVLAASGYRERSGRQSFLCWRKANPK</sequence>
<dbReference type="EMBL" id="KZ360138">
    <property type="protein sequence ID" value="PIO58718.1"/>
    <property type="molecule type" value="Genomic_DNA"/>
</dbReference>
<dbReference type="Pfam" id="PF12349">
    <property type="entry name" value="Sterol-sensing"/>
    <property type="match status" value="1"/>
</dbReference>
<dbReference type="GO" id="GO:0018996">
    <property type="term" value="P:molting cycle, collagen and cuticulin-based cuticle"/>
    <property type="evidence" value="ECO:0007669"/>
    <property type="project" value="TreeGrafter"/>
</dbReference>
<dbReference type="GO" id="GO:0030659">
    <property type="term" value="C:cytoplasmic vesicle membrane"/>
    <property type="evidence" value="ECO:0007669"/>
    <property type="project" value="TreeGrafter"/>
</dbReference>
<dbReference type="PROSITE" id="PS50156">
    <property type="entry name" value="SSD"/>
    <property type="match status" value="1"/>
</dbReference>
<evidence type="ECO:0000313" key="5">
    <source>
        <dbReference type="Proteomes" id="UP000230423"/>
    </source>
</evidence>
<dbReference type="GO" id="GO:0005886">
    <property type="term" value="C:plasma membrane"/>
    <property type="evidence" value="ECO:0007669"/>
    <property type="project" value="TreeGrafter"/>
</dbReference>